<evidence type="ECO:0000313" key="12">
    <source>
        <dbReference type="EMBL" id="GIQ66917.1"/>
    </source>
</evidence>
<evidence type="ECO:0000256" key="7">
    <source>
        <dbReference type="ARBA" id="ARBA00023172"/>
    </source>
</evidence>
<dbReference type="CDD" id="cd00840">
    <property type="entry name" value="MPP_Mre11_N"/>
    <property type="match status" value="1"/>
</dbReference>
<name>A0ABQ4NFA3_9BACL</name>
<dbReference type="InterPro" id="IPR004593">
    <property type="entry name" value="SbcD"/>
</dbReference>
<keyword evidence="13" id="KW-1185">Reference proteome</keyword>
<dbReference type="InterPro" id="IPR004843">
    <property type="entry name" value="Calcineurin-like_PHP"/>
</dbReference>
<dbReference type="InterPro" id="IPR050535">
    <property type="entry name" value="DNA_Repair-Maintenance_Comp"/>
</dbReference>
<dbReference type="InterPro" id="IPR026843">
    <property type="entry name" value="SbcD_C"/>
</dbReference>
<comment type="function">
    <text evidence="8">SbcCD cleaves DNA hairpin structures. These structures can inhibit DNA replication and are intermediates in certain DNA recombination reactions. The complex acts as a 3'-&gt;5' double strand exonuclease that can open hairpins. It also has a 5' single-strand endonuclease activity.</text>
</comment>
<keyword evidence="6 8" id="KW-0269">Exonuclease</keyword>
<comment type="subunit">
    <text evidence="2 8">Heterodimer of SbcC and SbcD.</text>
</comment>
<protein>
    <recommendedName>
        <fullName evidence="3 8">Nuclease SbcCD subunit D</fullName>
    </recommendedName>
</protein>
<evidence type="ECO:0000256" key="4">
    <source>
        <dbReference type="ARBA" id="ARBA00022722"/>
    </source>
</evidence>
<dbReference type="PANTHER" id="PTHR30337:SF0">
    <property type="entry name" value="NUCLEASE SBCCD SUBUNIT D"/>
    <property type="match status" value="1"/>
</dbReference>
<accession>A0ABQ4NFA3</accession>
<keyword evidence="5 8" id="KW-0378">Hydrolase</keyword>
<feature type="domain" description="Nuclease SbcCD subunit D C-terminal" evidence="11">
    <location>
        <begin position="275"/>
        <end position="365"/>
    </location>
</feature>
<dbReference type="Proteomes" id="UP000680304">
    <property type="component" value="Unassembled WGS sequence"/>
</dbReference>
<feature type="region of interest" description="Disordered" evidence="9">
    <location>
        <begin position="384"/>
        <end position="408"/>
    </location>
</feature>
<dbReference type="Pfam" id="PF00149">
    <property type="entry name" value="Metallophos"/>
    <property type="match status" value="1"/>
</dbReference>
<keyword evidence="4 8" id="KW-0540">Nuclease</keyword>
<evidence type="ECO:0000256" key="8">
    <source>
        <dbReference type="RuleBase" id="RU363069"/>
    </source>
</evidence>
<dbReference type="SUPFAM" id="SSF56300">
    <property type="entry name" value="Metallo-dependent phosphatases"/>
    <property type="match status" value="1"/>
</dbReference>
<evidence type="ECO:0000313" key="13">
    <source>
        <dbReference type="Proteomes" id="UP000680304"/>
    </source>
</evidence>
<feature type="domain" description="Calcineurin-like phosphoesterase" evidence="10">
    <location>
        <begin position="1"/>
        <end position="224"/>
    </location>
</feature>
<evidence type="ECO:0000259" key="11">
    <source>
        <dbReference type="Pfam" id="PF12320"/>
    </source>
</evidence>
<proteinExistence type="inferred from homology"/>
<keyword evidence="8" id="KW-0255">Endonuclease</keyword>
<evidence type="ECO:0000256" key="5">
    <source>
        <dbReference type="ARBA" id="ARBA00022801"/>
    </source>
</evidence>
<reference evidence="12 13" key="1">
    <citation type="submission" date="2021-04" db="EMBL/GenBank/DDBJ databases">
        <title>Draft genome sequence of Paenibacillus cisolokensis, LC2-13A.</title>
        <authorList>
            <person name="Uke A."/>
            <person name="Chhe C."/>
            <person name="Baramee S."/>
            <person name="Kosugi A."/>
        </authorList>
    </citation>
    <scope>NUCLEOTIDE SEQUENCE [LARGE SCALE GENOMIC DNA]</scope>
    <source>
        <strain evidence="12 13">LC2-13A</strain>
    </source>
</reference>
<dbReference type="PANTHER" id="PTHR30337">
    <property type="entry name" value="COMPONENT OF ATP-DEPENDENT DSDNA EXONUCLEASE"/>
    <property type="match status" value="1"/>
</dbReference>
<feature type="compositionally biased region" description="Low complexity" evidence="9">
    <location>
        <begin position="399"/>
        <end position="408"/>
    </location>
</feature>
<dbReference type="NCBIfam" id="TIGR00619">
    <property type="entry name" value="sbcd"/>
    <property type="match status" value="1"/>
</dbReference>
<dbReference type="Gene3D" id="3.60.21.10">
    <property type="match status" value="1"/>
</dbReference>
<dbReference type="Pfam" id="PF12320">
    <property type="entry name" value="SbcD_C"/>
    <property type="match status" value="1"/>
</dbReference>
<evidence type="ECO:0000256" key="1">
    <source>
        <dbReference type="ARBA" id="ARBA00010555"/>
    </source>
</evidence>
<keyword evidence="8" id="KW-0235">DNA replication</keyword>
<evidence type="ECO:0000256" key="9">
    <source>
        <dbReference type="SAM" id="MobiDB-lite"/>
    </source>
</evidence>
<sequence>MRILHTADWHFGRTLEGRSRLEEQAAFVDELVAIVREEEIDLVLIAGDVYDSVNPPAAAEQLYYDALSRLSEGGKRAVAVIAGNHDHPDRVAAASPLARASGIRLAGLPSAEAMEIAVPRTGEMAVIAALPYPSESRLRELLSETADEAELRSAYSERVTRLMRRLAESFRHDTVNIAMSHLYVLGGLESDSERPIQVGGAYTVDPAAFDCGAQYAALGHLHRPQRVAGKEWLRYSGSPLAYSFSEAGQAKSVTVLDLAPGQAARPREIYLSSGRPLAVWKAKGGLAEVHRWLDEGRDARAWIDLELWVTDAIAPDQIHALRKRHDGLLHIRPVYPEKDGADDPAGLRERLPVDELFRRFYTRQTGGAEPDEATVRLFMELLEEQEREEADMDEERGEAAVAEGGRRS</sequence>
<organism evidence="12 13">
    <name type="scientific">Paenibacillus cisolokensis</name>
    <dbReference type="NCBI Taxonomy" id="1658519"/>
    <lineage>
        <taxon>Bacteria</taxon>
        <taxon>Bacillati</taxon>
        <taxon>Bacillota</taxon>
        <taxon>Bacilli</taxon>
        <taxon>Bacillales</taxon>
        <taxon>Paenibacillaceae</taxon>
        <taxon>Paenibacillus</taxon>
    </lineage>
</organism>
<feature type="compositionally biased region" description="Acidic residues" evidence="9">
    <location>
        <begin position="384"/>
        <end position="396"/>
    </location>
</feature>
<evidence type="ECO:0000256" key="6">
    <source>
        <dbReference type="ARBA" id="ARBA00022839"/>
    </source>
</evidence>
<comment type="caution">
    <text evidence="12">The sequence shown here is derived from an EMBL/GenBank/DDBJ whole genome shotgun (WGS) entry which is preliminary data.</text>
</comment>
<evidence type="ECO:0000256" key="3">
    <source>
        <dbReference type="ARBA" id="ARBA00013365"/>
    </source>
</evidence>
<evidence type="ECO:0000256" key="2">
    <source>
        <dbReference type="ARBA" id="ARBA00011322"/>
    </source>
</evidence>
<comment type="similarity">
    <text evidence="1 8">Belongs to the SbcD family.</text>
</comment>
<dbReference type="RefSeq" id="WP_213531564.1">
    <property type="nucleotide sequence ID" value="NZ_BOVJ01000228.1"/>
</dbReference>
<dbReference type="InterPro" id="IPR029052">
    <property type="entry name" value="Metallo-depent_PP-like"/>
</dbReference>
<evidence type="ECO:0000259" key="10">
    <source>
        <dbReference type="Pfam" id="PF00149"/>
    </source>
</evidence>
<dbReference type="EMBL" id="BOVJ01000228">
    <property type="protein sequence ID" value="GIQ66917.1"/>
    <property type="molecule type" value="Genomic_DNA"/>
</dbReference>
<gene>
    <name evidence="8 12" type="primary">sbcD</name>
    <name evidence="12" type="ORF">PACILC2_54850</name>
</gene>
<keyword evidence="7 8" id="KW-0233">DNA recombination</keyword>
<dbReference type="InterPro" id="IPR041796">
    <property type="entry name" value="Mre11_N"/>
</dbReference>